<dbReference type="GO" id="GO:0044331">
    <property type="term" value="P:cell-cell adhesion mediated by cadherin"/>
    <property type="evidence" value="ECO:0007669"/>
    <property type="project" value="TreeGrafter"/>
</dbReference>
<dbReference type="CDD" id="cd11304">
    <property type="entry name" value="Cadherin_repeat"/>
    <property type="match status" value="5"/>
</dbReference>
<dbReference type="GO" id="GO:0034332">
    <property type="term" value="P:adherens junction organization"/>
    <property type="evidence" value="ECO:0007669"/>
    <property type="project" value="TreeGrafter"/>
</dbReference>
<dbReference type="FunFam" id="2.60.40.60:FF:000014">
    <property type="entry name" value="Cadherin 8"/>
    <property type="match status" value="1"/>
</dbReference>
<keyword evidence="10 15" id="KW-0472">Membrane</keyword>
<keyword evidence="3 13" id="KW-0812">Transmembrane</keyword>
<dbReference type="GO" id="GO:0016342">
    <property type="term" value="C:catenin complex"/>
    <property type="evidence" value="ECO:0007669"/>
    <property type="project" value="TreeGrafter"/>
</dbReference>
<dbReference type="Proteomes" id="UP001239994">
    <property type="component" value="Unassembled WGS sequence"/>
</dbReference>
<dbReference type="PRINTS" id="PR00205">
    <property type="entry name" value="CADHERIN"/>
</dbReference>
<keyword evidence="6" id="KW-0677">Repeat</keyword>
<dbReference type="FunFam" id="2.60.40.60:FF:000012">
    <property type="entry name" value="Cadherin 24"/>
    <property type="match status" value="1"/>
</dbReference>
<feature type="domain" description="Cadherin" evidence="16">
    <location>
        <begin position="346"/>
        <end position="454"/>
    </location>
</feature>
<sequence>MQAGLHELAGIPALNPTPTFAEHTPYAMQSKILLVQFSEGSCGFRLVWSFENGFTFHAVPVSLSKEVLHHESYSDSDQHTARADKVCVCELKADGGLKTKTGRALALLVALGMLHCWGLASCHAERTSALVESRARERVKRGWVWNQFFVVEEYTGTEPLYVGKSVQVVHRRQPELLVFAWKSPRPQHIEYHCCCGIYQLVGLSVGQVVIICSAAFTFPGAFQIHSDSDEGDGSIKYTISGEGAGTIFIIDEVTGDIHATERLDREEKAFYTLRAQARDRQTDAPLEPESEFVIKVQDINDSEPKFLEGPYIGSVAELSPIAWRADPDSSERVAENKFTHAPPKRFFNSNDLSLNETGLGRTSVMKVIASDADDLTYGSSARIVYSVLDGEKFFTVDRQTGVIRTAVADLDRETQDRYELVVKATDMAGQMGGLSGSTTVTIVITDVNDNPPRFPQKMYQFSISEGAAIGTSVGRVMATDDDMGENTDMSYLIKDEEGGELFRVSTDGDTQEAVISIRKPLDFEKKRIHNVVVEAVNKHVDPRFVDLGSFRDQTIVRISISDTDEPPIFFPPAGVLLEVQEDAKQGAIVGTVTAKDPDMDNVPVRYSIDQSTDQEQIFNIDTVSGAITLGKILDRETAGWHNITVTAVEADNQSMASQAAVSIRILDVNDNPPELATPYEASICEDAKPGQNLQMYIIVRLPPGPRHGSPNWAIIWIIAIFVVLASCTLLIHTISVVDRDEPQSGHRFYFTLAPEASNNRHFTLWDIKDNTAGIRTQRSGFNRQEQNVYLLPILVVDSGPPALSTTGTLTIHVCGCDPDGAIQSCSATAFAMATALSPGALIALLVCVLILVVLVLLILTLKRHRKGQRICEDEEDMRDNVIKYNDEGGGEQDTEAYDMSALRSLYDFPEVKRSDTASDLRSLPQWVQTRVGGCGDGGVADFSLFNGYIRKKVEQADGDPSVPPYDSFQTYAFEGNSSPALSLSSIRTLSTTSEQDFSYLSDWGPRFRQLAGYYAPGKPEEEGS</sequence>
<dbReference type="PROSITE" id="PS50268">
    <property type="entry name" value="CADHERIN_2"/>
    <property type="match status" value="5"/>
</dbReference>
<dbReference type="GO" id="GO:0045296">
    <property type="term" value="F:cadherin binding"/>
    <property type="evidence" value="ECO:0007669"/>
    <property type="project" value="TreeGrafter"/>
</dbReference>
<dbReference type="Pfam" id="PF00028">
    <property type="entry name" value="Cadherin"/>
    <property type="match status" value="5"/>
</dbReference>
<dbReference type="GO" id="GO:0005912">
    <property type="term" value="C:adherens junction"/>
    <property type="evidence" value="ECO:0007669"/>
    <property type="project" value="TreeGrafter"/>
</dbReference>
<evidence type="ECO:0000256" key="7">
    <source>
        <dbReference type="ARBA" id="ARBA00022837"/>
    </source>
</evidence>
<keyword evidence="18" id="KW-1185">Reference proteome</keyword>
<name>A0AAD9DUC8_9TELE</name>
<evidence type="ECO:0000256" key="15">
    <source>
        <dbReference type="SAM" id="Phobius"/>
    </source>
</evidence>
<dbReference type="InterPro" id="IPR000233">
    <property type="entry name" value="Cadherin_Y-type_LIR"/>
</dbReference>
<evidence type="ECO:0000256" key="11">
    <source>
        <dbReference type="ARBA" id="ARBA00023180"/>
    </source>
</evidence>
<dbReference type="FunFam" id="2.60.40.60:FF:000022">
    <property type="entry name" value="Cadherin 2"/>
    <property type="match status" value="1"/>
</dbReference>
<dbReference type="EMBL" id="JAROKS010000015">
    <property type="protein sequence ID" value="KAK1795690.1"/>
    <property type="molecule type" value="Genomic_DNA"/>
</dbReference>
<keyword evidence="4" id="KW-0479">Metal-binding</keyword>
<keyword evidence="7 12" id="KW-0106">Calcium</keyword>
<dbReference type="GO" id="GO:0000902">
    <property type="term" value="P:cell morphogenesis"/>
    <property type="evidence" value="ECO:0007669"/>
    <property type="project" value="TreeGrafter"/>
</dbReference>
<keyword evidence="2" id="KW-1003">Cell membrane</keyword>
<dbReference type="SUPFAM" id="SSF49313">
    <property type="entry name" value="Cadherin-like"/>
    <property type="match status" value="5"/>
</dbReference>
<evidence type="ECO:0000256" key="12">
    <source>
        <dbReference type="PROSITE-ProRule" id="PRU00043"/>
    </source>
</evidence>
<feature type="transmembrane region" description="Helical" evidence="15">
    <location>
        <begin position="840"/>
        <end position="859"/>
    </location>
</feature>
<feature type="domain" description="Cadherin" evidence="16">
    <location>
        <begin position="571"/>
        <end position="675"/>
    </location>
</feature>
<dbReference type="FunFam" id="4.10.900.10:FF:000007">
    <property type="entry name" value="Cadherin 22"/>
    <property type="match status" value="1"/>
</dbReference>
<feature type="domain" description="Cadherin" evidence="16">
    <location>
        <begin position="226"/>
        <end position="306"/>
    </location>
</feature>
<evidence type="ECO:0000256" key="2">
    <source>
        <dbReference type="ARBA" id="ARBA00022475"/>
    </source>
</evidence>
<dbReference type="GO" id="GO:0005509">
    <property type="term" value="F:calcium ion binding"/>
    <property type="evidence" value="ECO:0007669"/>
    <property type="project" value="UniProtKB-UniRule"/>
</dbReference>
<dbReference type="GO" id="GO:0016477">
    <property type="term" value="P:cell migration"/>
    <property type="evidence" value="ECO:0007669"/>
    <property type="project" value="TreeGrafter"/>
</dbReference>
<evidence type="ECO:0000313" key="18">
    <source>
        <dbReference type="Proteomes" id="UP001239994"/>
    </source>
</evidence>
<dbReference type="InterPro" id="IPR020894">
    <property type="entry name" value="Cadherin_CS"/>
</dbReference>
<evidence type="ECO:0000256" key="14">
    <source>
        <dbReference type="RuleBase" id="RU004357"/>
    </source>
</evidence>
<dbReference type="PROSITE" id="PS00232">
    <property type="entry name" value="CADHERIN_1"/>
    <property type="match status" value="2"/>
</dbReference>
<dbReference type="InterPro" id="IPR039808">
    <property type="entry name" value="Cadherin"/>
</dbReference>
<accession>A0AAD9DUC8</accession>
<gene>
    <name evidence="17" type="ORF">P4O66_001180</name>
</gene>
<dbReference type="Gene3D" id="4.10.900.10">
    <property type="entry name" value="TCF3-CBD (Catenin binding domain)"/>
    <property type="match status" value="1"/>
</dbReference>
<evidence type="ECO:0000256" key="9">
    <source>
        <dbReference type="ARBA" id="ARBA00022989"/>
    </source>
</evidence>
<evidence type="ECO:0000256" key="5">
    <source>
        <dbReference type="ARBA" id="ARBA00022729"/>
    </source>
</evidence>
<comment type="subcellular location">
    <subcellularLocation>
        <location evidence="1 13">Cell membrane</location>
        <topology evidence="1 13">Single-pass type I membrane protein</topology>
    </subcellularLocation>
</comment>
<evidence type="ECO:0000256" key="10">
    <source>
        <dbReference type="ARBA" id="ARBA00023136"/>
    </source>
</evidence>
<comment type="caution">
    <text evidence="17">The sequence shown here is derived from an EMBL/GenBank/DDBJ whole genome shotgun (WGS) entry which is preliminary data.</text>
</comment>
<dbReference type="GO" id="GO:0007043">
    <property type="term" value="P:cell-cell junction assembly"/>
    <property type="evidence" value="ECO:0007669"/>
    <property type="project" value="TreeGrafter"/>
</dbReference>
<feature type="domain" description="Cadherin" evidence="16">
    <location>
        <begin position="455"/>
        <end position="569"/>
    </location>
</feature>
<comment type="function">
    <text evidence="14">Cadherins are calcium-dependent cell adhesion proteins.</text>
</comment>
<dbReference type="FunFam" id="2.60.40.60:FF:000017">
    <property type="entry name" value="Cadherin 24"/>
    <property type="match status" value="1"/>
</dbReference>
<organism evidence="17 18">
    <name type="scientific">Electrophorus voltai</name>
    <dbReference type="NCBI Taxonomy" id="2609070"/>
    <lineage>
        <taxon>Eukaryota</taxon>
        <taxon>Metazoa</taxon>
        <taxon>Chordata</taxon>
        <taxon>Craniata</taxon>
        <taxon>Vertebrata</taxon>
        <taxon>Euteleostomi</taxon>
        <taxon>Actinopterygii</taxon>
        <taxon>Neopterygii</taxon>
        <taxon>Teleostei</taxon>
        <taxon>Ostariophysi</taxon>
        <taxon>Gymnotiformes</taxon>
        <taxon>Gymnotoidei</taxon>
        <taxon>Gymnotidae</taxon>
        <taxon>Electrophorus</taxon>
    </lineage>
</organism>
<evidence type="ECO:0000256" key="6">
    <source>
        <dbReference type="ARBA" id="ARBA00022737"/>
    </source>
</evidence>
<keyword evidence="11" id="KW-0325">Glycoprotein</keyword>
<dbReference type="GO" id="GO:0008013">
    <property type="term" value="F:beta-catenin binding"/>
    <property type="evidence" value="ECO:0007669"/>
    <property type="project" value="TreeGrafter"/>
</dbReference>
<dbReference type="PANTHER" id="PTHR24027:SF311">
    <property type="entry name" value="CADHERIN-22"/>
    <property type="match status" value="1"/>
</dbReference>
<dbReference type="GO" id="GO:0016339">
    <property type="term" value="P:calcium-dependent cell-cell adhesion via plasma membrane cell adhesion molecules"/>
    <property type="evidence" value="ECO:0007669"/>
    <property type="project" value="TreeGrafter"/>
</dbReference>
<dbReference type="Gene3D" id="2.60.40.60">
    <property type="entry name" value="Cadherins"/>
    <property type="match status" value="5"/>
</dbReference>
<protein>
    <recommendedName>
        <fullName evidence="16">Cadherin domain-containing protein</fullName>
    </recommendedName>
</protein>
<dbReference type="AlphaFoldDB" id="A0AAD9DUC8"/>
<evidence type="ECO:0000256" key="8">
    <source>
        <dbReference type="ARBA" id="ARBA00022889"/>
    </source>
</evidence>
<dbReference type="InterPro" id="IPR002126">
    <property type="entry name" value="Cadherin-like_dom"/>
</dbReference>
<reference evidence="17" key="1">
    <citation type="submission" date="2023-03" db="EMBL/GenBank/DDBJ databases">
        <title>Electrophorus voltai genome.</title>
        <authorList>
            <person name="Bian C."/>
        </authorList>
    </citation>
    <scope>NUCLEOTIDE SEQUENCE</scope>
    <source>
        <strain evidence="17">CB-2022</strain>
        <tissue evidence="17">Muscle</tissue>
    </source>
</reference>
<evidence type="ECO:0000256" key="13">
    <source>
        <dbReference type="RuleBase" id="RU003318"/>
    </source>
</evidence>
<keyword evidence="9 15" id="KW-1133">Transmembrane helix</keyword>
<keyword evidence="8 13" id="KW-0130">Cell adhesion</keyword>
<keyword evidence="5" id="KW-0732">Signal</keyword>
<evidence type="ECO:0000256" key="3">
    <source>
        <dbReference type="ARBA" id="ARBA00022692"/>
    </source>
</evidence>
<dbReference type="InterPro" id="IPR015919">
    <property type="entry name" value="Cadherin-like_sf"/>
</dbReference>
<dbReference type="FunFam" id="2.60.40.60:FF:000009">
    <property type="entry name" value="Cadherin 24"/>
    <property type="match status" value="1"/>
</dbReference>
<dbReference type="PANTHER" id="PTHR24027">
    <property type="entry name" value="CADHERIN-23"/>
    <property type="match status" value="1"/>
</dbReference>
<proteinExistence type="predicted"/>
<evidence type="ECO:0000256" key="4">
    <source>
        <dbReference type="ARBA" id="ARBA00022723"/>
    </source>
</evidence>
<dbReference type="Pfam" id="PF01049">
    <property type="entry name" value="CADH_Y-type_LIR"/>
    <property type="match status" value="1"/>
</dbReference>
<dbReference type="GO" id="GO:0002009">
    <property type="term" value="P:morphogenesis of an epithelium"/>
    <property type="evidence" value="ECO:0007669"/>
    <property type="project" value="UniProtKB-ARBA"/>
</dbReference>
<feature type="domain" description="Cadherin" evidence="16">
    <location>
        <begin position="675"/>
        <end position="830"/>
    </location>
</feature>
<evidence type="ECO:0000256" key="1">
    <source>
        <dbReference type="ARBA" id="ARBA00004251"/>
    </source>
</evidence>
<dbReference type="SMART" id="SM00112">
    <property type="entry name" value="CA"/>
    <property type="match status" value="5"/>
</dbReference>
<evidence type="ECO:0000259" key="16">
    <source>
        <dbReference type="PROSITE" id="PS50268"/>
    </source>
</evidence>
<evidence type="ECO:0000313" key="17">
    <source>
        <dbReference type="EMBL" id="KAK1795690.1"/>
    </source>
</evidence>
<dbReference type="InterPro" id="IPR027397">
    <property type="entry name" value="Catenin-bd_sf"/>
</dbReference>
<feature type="transmembrane region" description="Helical" evidence="15">
    <location>
        <begin position="713"/>
        <end position="734"/>
    </location>
</feature>
<dbReference type="GO" id="GO:0007156">
    <property type="term" value="P:homophilic cell adhesion via plasma membrane adhesion molecules"/>
    <property type="evidence" value="ECO:0007669"/>
    <property type="project" value="InterPro"/>
</dbReference>